<dbReference type="Proteomes" id="UP000675881">
    <property type="component" value="Chromosome 5"/>
</dbReference>
<dbReference type="InterPro" id="IPR050969">
    <property type="entry name" value="Dev_Signal_Modulators"/>
</dbReference>
<keyword evidence="3" id="KW-0245">EGF-like domain</keyword>
<dbReference type="Pfam" id="PF21700">
    <property type="entry name" value="EGF_DL_JAG"/>
    <property type="match status" value="1"/>
</dbReference>
<evidence type="ECO:0000256" key="1">
    <source>
        <dbReference type="ARBA" id="ARBA00022729"/>
    </source>
</evidence>
<evidence type="ECO:0000313" key="4">
    <source>
        <dbReference type="EMBL" id="CAF2959703.1"/>
    </source>
</evidence>
<dbReference type="PROSITE" id="PS50026">
    <property type="entry name" value="EGF_3"/>
    <property type="match status" value="1"/>
</dbReference>
<dbReference type="Gene3D" id="2.10.25.10">
    <property type="entry name" value="Laminin"/>
    <property type="match status" value="4"/>
</dbReference>
<keyword evidence="5" id="KW-1185">Reference proteome</keyword>
<keyword evidence="1" id="KW-0732">Signal</keyword>
<feature type="disulfide bond" evidence="3">
    <location>
        <begin position="203"/>
        <end position="212"/>
    </location>
</feature>
<organism evidence="4 5">
    <name type="scientific">Lepeophtheirus salmonis</name>
    <name type="common">Salmon louse</name>
    <name type="synonym">Caligus salmonis</name>
    <dbReference type="NCBI Taxonomy" id="72036"/>
    <lineage>
        <taxon>Eukaryota</taxon>
        <taxon>Metazoa</taxon>
        <taxon>Ecdysozoa</taxon>
        <taxon>Arthropoda</taxon>
        <taxon>Crustacea</taxon>
        <taxon>Multicrustacea</taxon>
        <taxon>Hexanauplia</taxon>
        <taxon>Copepoda</taxon>
        <taxon>Siphonostomatoida</taxon>
        <taxon>Caligidae</taxon>
        <taxon>Lepeophtheirus</taxon>
    </lineage>
</organism>
<accession>A0A7R8D2V9</accession>
<reference evidence="4" key="1">
    <citation type="submission" date="2021-02" db="EMBL/GenBank/DDBJ databases">
        <authorList>
            <person name="Bekaert M."/>
        </authorList>
    </citation>
    <scope>NUCLEOTIDE SEQUENCE</scope>
    <source>
        <strain evidence="4">IoA-00</strain>
    </source>
</reference>
<dbReference type="AlphaFoldDB" id="A0A7R8D2V9"/>
<gene>
    <name evidence="4" type="ORF">LSAA_9897</name>
</gene>
<dbReference type="PROSITE" id="PS00022">
    <property type="entry name" value="EGF_1"/>
    <property type="match status" value="1"/>
</dbReference>
<dbReference type="SMART" id="SM00181">
    <property type="entry name" value="EGF"/>
    <property type="match status" value="4"/>
</dbReference>
<evidence type="ECO:0000256" key="2">
    <source>
        <dbReference type="ARBA" id="ARBA00023157"/>
    </source>
</evidence>
<comment type="caution">
    <text evidence="3">Lacks conserved residue(s) required for the propagation of feature annotation.</text>
</comment>
<dbReference type="GO" id="GO:0005102">
    <property type="term" value="F:signaling receptor binding"/>
    <property type="evidence" value="ECO:0007669"/>
    <property type="project" value="TreeGrafter"/>
</dbReference>
<dbReference type="GO" id="GO:0009986">
    <property type="term" value="C:cell surface"/>
    <property type="evidence" value="ECO:0007669"/>
    <property type="project" value="TreeGrafter"/>
</dbReference>
<dbReference type="PANTHER" id="PTHR14949">
    <property type="entry name" value="EGF-LIKE-DOMAIN, MULTIPLE 7, 8"/>
    <property type="match status" value="1"/>
</dbReference>
<keyword evidence="2 3" id="KW-1015">Disulfide bond</keyword>
<dbReference type="PANTHER" id="PTHR14949:SF54">
    <property type="entry name" value="VWFD DOMAIN-CONTAINING PROTEIN"/>
    <property type="match status" value="1"/>
</dbReference>
<evidence type="ECO:0000256" key="3">
    <source>
        <dbReference type="PROSITE-ProRule" id="PRU00076"/>
    </source>
</evidence>
<name>A0A7R8D2V9_LEPSM</name>
<dbReference type="OrthoDB" id="6342731at2759"/>
<proteinExistence type="predicted"/>
<dbReference type="EMBL" id="HG994584">
    <property type="protein sequence ID" value="CAF2959703.1"/>
    <property type="molecule type" value="Genomic_DNA"/>
</dbReference>
<dbReference type="InterPro" id="IPR000742">
    <property type="entry name" value="EGF"/>
</dbReference>
<sequence length="298" mass="33378">MMKRNYIPLVQFLVLSTYMNFIFGMNFEFRSFESPITSQAQIACQANNIKANGNYICTKFGEIVCLFGWKNESSLCSEPICSQKCDLVHGKCTAPNTCTLNPMNVDVHLDGKEHFAKSLYVRPGCLNGFCSSPEECLCKPGWKGDKCDICEKLPGCSLNGECQKPLECNCKKGWKGNFCELPICHSLCHSINGYCFKPNECWCHIGWEGEYCQDCRPYPGCKGKCEKPWECKCLPGQSGPLCDSSPNFMNNTLLEENILSNEENTLNMDIPLLNQTNSIPILTTNDTLQPIQTENSGD</sequence>
<protein>
    <submittedName>
        <fullName evidence="4">(salmon louse) hypothetical protein</fullName>
    </submittedName>
</protein>
<dbReference type="GO" id="GO:0005576">
    <property type="term" value="C:extracellular region"/>
    <property type="evidence" value="ECO:0007669"/>
    <property type="project" value="TreeGrafter"/>
</dbReference>
<evidence type="ECO:0000313" key="5">
    <source>
        <dbReference type="Proteomes" id="UP000675881"/>
    </source>
</evidence>